<evidence type="ECO:0000313" key="1">
    <source>
        <dbReference type="EMBL" id="MBW83248.1"/>
    </source>
</evidence>
<dbReference type="AlphaFoldDB" id="A0A2P2IPV4"/>
<proteinExistence type="predicted"/>
<dbReference type="EMBL" id="GGEC01002765">
    <property type="protein sequence ID" value="MBW83248.1"/>
    <property type="molecule type" value="Transcribed_RNA"/>
</dbReference>
<protein>
    <submittedName>
        <fullName evidence="1">Uncharacterized protein</fullName>
    </submittedName>
</protein>
<accession>A0A2P2IPV4</accession>
<organism evidence="1">
    <name type="scientific">Rhizophora mucronata</name>
    <name type="common">Asiatic mangrove</name>
    <dbReference type="NCBI Taxonomy" id="61149"/>
    <lineage>
        <taxon>Eukaryota</taxon>
        <taxon>Viridiplantae</taxon>
        <taxon>Streptophyta</taxon>
        <taxon>Embryophyta</taxon>
        <taxon>Tracheophyta</taxon>
        <taxon>Spermatophyta</taxon>
        <taxon>Magnoliopsida</taxon>
        <taxon>eudicotyledons</taxon>
        <taxon>Gunneridae</taxon>
        <taxon>Pentapetalae</taxon>
        <taxon>rosids</taxon>
        <taxon>fabids</taxon>
        <taxon>Malpighiales</taxon>
        <taxon>Rhizophoraceae</taxon>
        <taxon>Rhizophora</taxon>
    </lineage>
</organism>
<reference evidence="1" key="1">
    <citation type="submission" date="2018-02" db="EMBL/GenBank/DDBJ databases">
        <title>Rhizophora mucronata_Transcriptome.</title>
        <authorList>
            <person name="Meera S.P."/>
            <person name="Sreeshan A."/>
            <person name="Augustine A."/>
        </authorList>
    </citation>
    <scope>NUCLEOTIDE SEQUENCE</scope>
    <source>
        <tissue evidence="1">Leaf</tissue>
    </source>
</reference>
<name>A0A2P2IPV4_RHIMU</name>
<sequence>MKWKIDLYKKKLKPLKETTFILF</sequence>